<accession>A0A7R9IT08</accession>
<gene>
    <name evidence="1" type="ORF">TTEB3V08_LOCUS11901</name>
</gene>
<sequence length="47" mass="5429">MSEKGKKHIKPDTVIHGRHPYLHTNTVDIEERKVTTIRDHGVEKVVV</sequence>
<organism evidence="1">
    <name type="scientific">Timema tahoe</name>
    <dbReference type="NCBI Taxonomy" id="61484"/>
    <lineage>
        <taxon>Eukaryota</taxon>
        <taxon>Metazoa</taxon>
        <taxon>Ecdysozoa</taxon>
        <taxon>Arthropoda</taxon>
        <taxon>Hexapoda</taxon>
        <taxon>Insecta</taxon>
        <taxon>Pterygota</taxon>
        <taxon>Neoptera</taxon>
        <taxon>Polyneoptera</taxon>
        <taxon>Phasmatodea</taxon>
        <taxon>Timematodea</taxon>
        <taxon>Timematoidea</taxon>
        <taxon>Timematidae</taxon>
        <taxon>Timema</taxon>
    </lineage>
</organism>
<protein>
    <submittedName>
        <fullName evidence="1">Uncharacterized protein</fullName>
    </submittedName>
</protein>
<dbReference type="AlphaFoldDB" id="A0A7R9IT08"/>
<reference evidence="1" key="1">
    <citation type="submission" date="2020-11" db="EMBL/GenBank/DDBJ databases">
        <authorList>
            <person name="Tran Van P."/>
        </authorList>
    </citation>
    <scope>NUCLEOTIDE SEQUENCE</scope>
</reference>
<name>A0A7R9IT08_9NEOP</name>
<proteinExistence type="predicted"/>
<dbReference type="EMBL" id="OE010351">
    <property type="protein sequence ID" value="CAD7464022.1"/>
    <property type="molecule type" value="Genomic_DNA"/>
</dbReference>
<evidence type="ECO:0000313" key="1">
    <source>
        <dbReference type="EMBL" id="CAD7464022.1"/>
    </source>
</evidence>